<proteinExistence type="predicted"/>
<accession>A0ABD2MTN3</accession>
<evidence type="ECO:0000313" key="1">
    <source>
        <dbReference type="EMBL" id="KAL3269753.1"/>
    </source>
</evidence>
<dbReference type="Proteomes" id="UP001516400">
    <property type="component" value="Unassembled WGS sequence"/>
</dbReference>
<name>A0ABD2MTN3_9CUCU</name>
<sequence>MKEIVNQIVSPLSHLVNKKMQSGTVPKLFKVGIIKPLHKGGDKKIMSDYCPITLIVTRQMNFIRKRT</sequence>
<gene>
    <name evidence="1" type="ORF">HHI36_008813</name>
</gene>
<protein>
    <submittedName>
        <fullName evidence="1">Uncharacterized protein</fullName>
    </submittedName>
</protein>
<keyword evidence="2" id="KW-1185">Reference proteome</keyword>
<dbReference type="AlphaFoldDB" id="A0ABD2MTN3"/>
<reference evidence="1 2" key="1">
    <citation type="journal article" date="2021" name="BMC Biol.">
        <title>Horizontally acquired antibacterial genes associated with adaptive radiation of ladybird beetles.</title>
        <authorList>
            <person name="Li H.S."/>
            <person name="Tang X.F."/>
            <person name="Huang Y.H."/>
            <person name="Xu Z.Y."/>
            <person name="Chen M.L."/>
            <person name="Du X.Y."/>
            <person name="Qiu B.Y."/>
            <person name="Chen P.T."/>
            <person name="Zhang W."/>
            <person name="Slipinski A."/>
            <person name="Escalona H.E."/>
            <person name="Waterhouse R.M."/>
            <person name="Zwick A."/>
            <person name="Pang H."/>
        </authorList>
    </citation>
    <scope>NUCLEOTIDE SEQUENCE [LARGE SCALE GENOMIC DNA]</scope>
    <source>
        <strain evidence="1">SYSU2018</strain>
    </source>
</reference>
<organism evidence="1 2">
    <name type="scientific">Cryptolaemus montrouzieri</name>
    <dbReference type="NCBI Taxonomy" id="559131"/>
    <lineage>
        <taxon>Eukaryota</taxon>
        <taxon>Metazoa</taxon>
        <taxon>Ecdysozoa</taxon>
        <taxon>Arthropoda</taxon>
        <taxon>Hexapoda</taxon>
        <taxon>Insecta</taxon>
        <taxon>Pterygota</taxon>
        <taxon>Neoptera</taxon>
        <taxon>Endopterygota</taxon>
        <taxon>Coleoptera</taxon>
        <taxon>Polyphaga</taxon>
        <taxon>Cucujiformia</taxon>
        <taxon>Coccinelloidea</taxon>
        <taxon>Coccinellidae</taxon>
        <taxon>Scymninae</taxon>
        <taxon>Scymnini</taxon>
        <taxon>Cryptolaemus</taxon>
    </lineage>
</organism>
<dbReference type="EMBL" id="JABFTP020000021">
    <property type="protein sequence ID" value="KAL3269753.1"/>
    <property type="molecule type" value="Genomic_DNA"/>
</dbReference>
<evidence type="ECO:0000313" key="2">
    <source>
        <dbReference type="Proteomes" id="UP001516400"/>
    </source>
</evidence>
<comment type="caution">
    <text evidence="1">The sequence shown here is derived from an EMBL/GenBank/DDBJ whole genome shotgun (WGS) entry which is preliminary data.</text>
</comment>